<comment type="pathway">
    <text evidence="1">Cofactor biosynthesis; thiamine diphosphate biosynthesis.</text>
</comment>
<evidence type="ECO:0000259" key="3">
    <source>
        <dbReference type="Pfam" id="PF02581"/>
    </source>
</evidence>
<organism evidence="4 6">
    <name type="scientific">Iodidimonas gelatinilytica</name>
    <dbReference type="NCBI Taxonomy" id="1236966"/>
    <lineage>
        <taxon>Bacteria</taxon>
        <taxon>Pseudomonadati</taxon>
        <taxon>Pseudomonadota</taxon>
        <taxon>Alphaproteobacteria</taxon>
        <taxon>Iodidimonadales</taxon>
        <taxon>Iodidimonadaceae</taxon>
        <taxon>Iodidimonas</taxon>
    </lineage>
</organism>
<keyword evidence="7" id="KW-1185">Reference proteome</keyword>
<keyword evidence="2" id="KW-0784">Thiamine biosynthesis</keyword>
<protein>
    <submittedName>
        <fullName evidence="4">Thiamine phosphate synthase</fullName>
    </submittedName>
</protein>
<dbReference type="Proteomes" id="UP000325187">
    <property type="component" value="Unassembled WGS sequence"/>
</dbReference>
<evidence type="ECO:0000256" key="1">
    <source>
        <dbReference type="ARBA" id="ARBA00004948"/>
    </source>
</evidence>
<dbReference type="EMBL" id="BKCL01000003">
    <property type="protein sequence ID" value="GEQ97532.1"/>
    <property type="molecule type" value="Genomic_DNA"/>
</dbReference>
<dbReference type="AlphaFoldDB" id="A0A5A7MNE8"/>
<sequence length="168" mass="17898">MVLRDYDAGDRAAFAQKMANMARMHGLFLLVAGDAALAQKIRAQGLHLPQWHLLRMGRTQIGRLRATCGPGAILTAAAHDRTALRHAAFLGVDAAFVSPVFSTSSHPQAVSLGPHRLARLMEATNIPVYALGGLNSQTMRRLPPGLAGCAAISGFADPLSRRALLGHF</sequence>
<evidence type="ECO:0000256" key="2">
    <source>
        <dbReference type="ARBA" id="ARBA00022977"/>
    </source>
</evidence>
<feature type="domain" description="Thiamine phosphate synthase/TenI" evidence="3">
    <location>
        <begin position="4"/>
        <end position="154"/>
    </location>
</feature>
<dbReference type="Pfam" id="PF02581">
    <property type="entry name" value="TMP-TENI"/>
    <property type="match status" value="1"/>
</dbReference>
<dbReference type="PANTHER" id="PTHR20857:SF23">
    <property type="entry name" value="THIAMINE BIOSYNTHETIC BIFUNCTIONAL ENZYME"/>
    <property type="match status" value="1"/>
</dbReference>
<dbReference type="CDD" id="cd00564">
    <property type="entry name" value="TMP_TenI"/>
    <property type="match status" value="1"/>
</dbReference>
<evidence type="ECO:0000313" key="5">
    <source>
        <dbReference type="EMBL" id="GER01565.1"/>
    </source>
</evidence>
<dbReference type="GO" id="GO:0004789">
    <property type="term" value="F:thiamine-phosphate diphosphorylase activity"/>
    <property type="evidence" value="ECO:0007669"/>
    <property type="project" value="TreeGrafter"/>
</dbReference>
<evidence type="ECO:0000313" key="7">
    <source>
        <dbReference type="Proteomes" id="UP000325187"/>
    </source>
</evidence>
<accession>A0A5A7N1G6</accession>
<dbReference type="InterPro" id="IPR013785">
    <property type="entry name" value="Aldolase_TIM"/>
</dbReference>
<dbReference type="PANTHER" id="PTHR20857">
    <property type="entry name" value="THIAMINE-PHOSPHATE PYROPHOSPHORYLASE"/>
    <property type="match status" value="1"/>
</dbReference>
<dbReference type="InterPro" id="IPR036206">
    <property type="entry name" value="ThiamineP_synth_sf"/>
</dbReference>
<dbReference type="GO" id="GO:0009228">
    <property type="term" value="P:thiamine biosynthetic process"/>
    <property type="evidence" value="ECO:0007669"/>
    <property type="project" value="UniProtKB-KW"/>
</dbReference>
<dbReference type="InterPro" id="IPR022998">
    <property type="entry name" value="ThiamineP_synth_TenI"/>
</dbReference>
<dbReference type="Gene3D" id="3.20.20.70">
    <property type="entry name" value="Aldolase class I"/>
    <property type="match status" value="1"/>
</dbReference>
<dbReference type="SUPFAM" id="SSF51391">
    <property type="entry name" value="Thiamin phosphate synthase"/>
    <property type="match status" value="1"/>
</dbReference>
<evidence type="ECO:0000313" key="6">
    <source>
        <dbReference type="Proteomes" id="UP000322084"/>
    </source>
</evidence>
<comment type="caution">
    <text evidence="4">The sequence shown here is derived from an EMBL/GenBank/DDBJ whole genome shotgun (WGS) entry which is preliminary data.</text>
</comment>
<name>A0A5A7MNE8_9PROT</name>
<dbReference type="EMBL" id="BKCM01000011">
    <property type="protein sequence ID" value="GER01565.1"/>
    <property type="molecule type" value="Genomic_DNA"/>
</dbReference>
<accession>A0A5A7MNE8</accession>
<evidence type="ECO:0000313" key="4">
    <source>
        <dbReference type="EMBL" id="GEQ97532.1"/>
    </source>
</evidence>
<dbReference type="GO" id="GO:0005737">
    <property type="term" value="C:cytoplasm"/>
    <property type="evidence" value="ECO:0007669"/>
    <property type="project" value="TreeGrafter"/>
</dbReference>
<gene>
    <name evidence="4" type="ORF">JCM17844_11690</name>
    <name evidence="5" type="ORF">JCM17845_21880</name>
</gene>
<dbReference type="Proteomes" id="UP000322084">
    <property type="component" value="Unassembled WGS sequence"/>
</dbReference>
<reference evidence="6 7" key="1">
    <citation type="submission" date="2019-09" db="EMBL/GenBank/DDBJ databases">
        <title>NBRP : Genome information of microbial organism related human and environment.</title>
        <authorList>
            <person name="Hattori M."/>
            <person name="Oshima K."/>
            <person name="Inaba H."/>
            <person name="Suda W."/>
            <person name="Sakamoto M."/>
            <person name="Iino T."/>
            <person name="Kitahara M."/>
            <person name="Oshida Y."/>
            <person name="Iida T."/>
            <person name="Kudo T."/>
            <person name="Itoh T."/>
            <person name="Ohkuma M."/>
        </authorList>
    </citation>
    <scope>NUCLEOTIDE SEQUENCE [LARGE SCALE GENOMIC DNA]</scope>
    <source>
        <strain evidence="4 6">Hi-2</strain>
        <strain evidence="5 7">Mie-1</strain>
    </source>
</reference>
<proteinExistence type="predicted"/>